<proteinExistence type="predicted"/>
<protein>
    <submittedName>
        <fullName evidence="1">Pentapeptide repeat-containing protein</fullName>
    </submittedName>
</protein>
<dbReference type="Proteomes" id="UP001056708">
    <property type="component" value="Chromosome"/>
</dbReference>
<dbReference type="EMBL" id="CP098611">
    <property type="protein sequence ID" value="USR89397.1"/>
    <property type="molecule type" value="Genomic_DNA"/>
</dbReference>
<dbReference type="Pfam" id="PF00805">
    <property type="entry name" value="Pentapeptide"/>
    <property type="match status" value="4"/>
</dbReference>
<dbReference type="Gene3D" id="2.160.20.80">
    <property type="entry name" value="E3 ubiquitin-protein ligase SopA"/>
    <property type="match status" value="2"/>
</dbReference>
<name>A0ABY5AJL8_9CYAN</name>
<dbReference type="InterPro" id="IPR001646">
    <property type="entry name" value="5peptide_repeat"/>
</dbReference>
<evidence type="ECO:0000313" key="1">
    <source>
        <dbReference type="EMBL" id="USR89397.1"/>
    </source>
</evidence>
<evidence type="ECO:0000313" key="2">
    <source>
        <dbReference type="Proteomes" id="UP001056708"/>
    </source>
</evidence>
<sequence length="517" mass="55517">MTLKELLEQYAAGERDFGGIMLSEANLSRINLSGANLSQAILSIANLSGANLSGANLSYAKMNVTRLSGSNLVRANLEGTILNVANMIRANLSGANLRNAALIRAEMIRANLSEAKLNGANLNAADLRESTLRQVDLTGANLSEADLRGSSLIAAILLNANLIGTDFSKADLTGADLSHAELRHARLHRANLSGASLRGANLRWADLSGANLRWADLSEAKLSGANLIGADLSCANLLNTSFVHADLTQTNLIRADWEGADLSGAILTGAKLYGVARFNLTTEGMSCDWLDLSPNGDHSQIARFDSENFEKFFNQTPPVVQLVVDMPISSNAHRVLAGIYHQLSQEYPEMNQPPSIDVGYRRTVLTFRVDSDELLLPTAYVAVLPFKDAGETQKTLVNLVRSLQSSSPDLSGVKAANQAAKLSVATIQRLRKVSGLSCPPVEGHGELEFFQAPTQTTVANSSDLGLTIYSNPMFGKRFFNAAELGIPLSALSSQRAQVVLPSSQEILEFIQGFYSFE</sequence>
<organism evidence="1 2">
    <name type="scientific">Phormidium yuhuli AB48</name>
    <dbReference type="NCBI Taxonomy" id="2940671"/>
    <lineage>
        <taxon>Bacteria</taxon>
        <taxon>Bacillati</taxon>
        <taxon>Cyanobacteriota</taxon>
        <taxon>Cyanophyceae</taxon>
        <taxon>Oscillatoriophycideae</taxon>
        <taxon>Oscillatoriales</taxon>
        <taxon>Oscillatoriaceae</taxon>
        <taxon>Phormidium</taxon>
        <taxon>Phormidium yuhuli</taxon>
    </lineage>
</organism>
<accession>A0ABY5AJL8</accession>
<gene>
    <name evidence="1" type="ORF">NEA10_10875</name>
</gene>
<reference evidence="1" key="1">
    <citation type="submission" date="2022-06" db="EMBL/GenBank/DDBJ databases">
        <title>Genome sequence of Phormidium yuhuli AB48 isolated from an industrial photobioreactor environment.</title>
        <authorList>
            <person name="Qiu Y."/>
            <person name="Noonan A.J.C."/>
            <person name="Dofher K."/>
            <person name="Koch M."/>
            <person name="Kieft B."/>
            <person name="Lin X."/>
            <person name="Ziels R.M."/>
            <person name="Hallam S.J."/>
        </authorList>
    </citation>
    <scope>NUCLEOTIDE SEQUENCE</scope>
    <source>
        <strain evidence="1">AB48</strain>
    </source>
</reference>
<dbReference type="InterPro" id="IPR051082">
    <property type="entry name" value="Pentapeptide-BTB/POZ_domain"/>
</dbReference>
<dbReference type="PANTHER" id="PTHR14136:SF17">
    <property type="entry name" value="BTB_POZ DOMAIN-CONTAINING PROTEIN KCTD9"/>
    <property type="match status" value="1"/>
</dbReference>
<dbReference type="SUPFAM" id="SSF141571">
    <property type="entry name" value="Pentapeptide repeat-like"/>
    <property type="match status" value="2"/>
</dbReference>
<dbReference type="RefSeq" id="WP_252659809.1">
    <property type="nucleotide sequence ID" value="NZ_CP098611.1"/>
</dbReference>
<dbReference type="PANTHER" id="PTHR14136">
    <property type="entry name" value="BTB_POZ DOMAIN-CONTAINING PROTEIN KCTD9"/>
    <property type="match status" value="1"/>
</dbReference>
<keyword evidence="2" id="KW-1185">Reference proteome</keyword>